<dbReference type="AlphaFoldDB" id="Q6D6M5"/>
<gene>
    <name evidence="1" type="ordered locus">ECA1657</name>
</gene>
<reference evidence="1" key="1">
    <citation type="submission" date="2004-02" db="EMBL/GenBank/DDBJ databases">
        <title>The genome sequence of the enterobacterial phytopathogen Erwinia carotovora subsp. atroseptica SCRI1043 and functional genomic identification of novel virulence factors.</title>
        <authorList>
            <person name="Bell K.S."/>
            <person name="Sebaihia M."/>
            <person name="Pritchard L."/>
            <person name="Holden M."/>
            <person name="Hyman L.J."/>
            <person name="Holeva M.C."/>
            <person name="Thomson N.R."/>
            <person name="Bentley S.D."/>
            <person name="Churcher C."/>
            <person name="Mungall K."/>
            <person name="Atkin R."/>
            <person name="Bason N."/>
            <person name="Brooks K."/>
            <person name="Chillingworth T."/>
            <person name="Clark K."/>
            <person name="Doggett J."/>
            <person name="Fraser A."/>
            <person name="Hance Z."/>
            <person name="Hauser H."/>
            <person name="Jagels K."/>
            <person name="Moule S."/>
            <person name="Norbertczak H."/>
            <person name="Ormond D."/>
            <person name="Price C."/>
            <person name="Quail M.A."/>
            <person name="Sanders M."/>
            <person name="Walker D."/>
            <person name="Whitehead S."/>
            <person name="Salmond G.P.C."/>
            <person name="Birch P.R.J."/>
            <person name="Barrell B.G."/>
            <person name="Parkhill J."/>
            <person name="Toth I.K."/>
        </authorList>
    </citation>
    <scope>NUCLEOTIDE SEQUENCE</scope>
    <source>
        <strain evidence="1">SCRI1043</strain>
    </source>
</reference>
<organism evidence="1 2">
    <name type="scientific">Pectobacterium atrosepticum (strain SCRI 1043 / ATCC BAA-672)</name>
    <name type="common">Erwinia carotovora subsp. atroseptica</name>
    <dbReference type="NCBI Taxonomy" id="218491"/>
    <lineage>
        <taxon>Bacteria</taxon>
        <taxon>Pseudomonadati</taxon>
        <taxon>Pseudomonadota</taxon>
        <taxon>Gammaproteobacteria</taxon>
        <taxon>Enterobacterales</taxon>
        <taxon>Pectobacteriaceae</taxon>
        <taxon>Pectobacterium</taxon>
    </lineage>
</organism>
<evidence type="ECO:0000313" key="1">
    <source>
        <dbReference type="EMBL" id="CAG74561.1"/>
    </source>
</evidence>
<name>Q6D6M5_PECAS</name>
<dbReference type="GO" id="GO:0003676">
    <property type="term" value="F:nucleic acid binding"/>
    <property type="evidence" value="ECO:0007669"/>
    <property type="project" value="InterPro"/>
</dbReference>
<dbReference type="InterPro" id="IPR011856">
    <property type="entry name" value="tRNA_endonuc-like_dom_sf"/>
</dbReference>
<evidence type="ECO:0000313" key="2">
    <source>
        <dbReference type="Proteomes" id="UP000007966"/>
    </source>
</evidence>
<dbReference type="EMBL" id="BX950851">
    <property type="protein sequence ID" value="CAG74561.1"/>
    <property type="molecule type" value="Genomic_DNA"/>
</dbReference>
<accession>Q6D6M5</accession>
<dbReference type="Proteomes" id="UP000007966">
    <property type="component" value="Chromosome"/>
</dbReference>
<dbReference type="Gene3D" id="3.40.1350.10">
    <property type="match status" value="1"/>
</dbReference>
<dbReference type="OrthoDB" id="8775529at2"/>
<dbReference type="KEGG" id="eca:ECA1657"/>
<dbReference type="RefSeq" id="WP_011093234.1">
    <property type="nucleotide sequence ID" value="NC_004547.2"/>
</dbReference>
<keyword evidence="2" id="KW-1185">Reference proteome</keyword>
<dbReference type="eggNOG" id="ENOG502ZCMQ">
    <property type="taxonomic scope" value="Bacteria"/>
</dbReference>
<dbReference type="STRING" id="218491.ECA1657"/>
<dbReference type="HOGENOM" id="CLU_444640_0_0_6"/>
<proteinExistence type="predicted"/>
<sequence>MNNVEAIIKNFFHTFNITDENIESIKAAGEEKVLILIKNLVRDKERQFTTQESVQHLAQSAIFFKGLSFHQTYNYLKYLSDLVSIEVEVRGKILKYLLTSPFGKQTAKYTPMDFLHISNAQLNLLRDELTKSKKIQKEHLVSIIYENKIKAQINYDMLIQHYSSCICASLKYFFSDKKSKIISIDERTSIDHTSLLYDDETITDFSEYITHNNTWCVSDFYFRRSFYFEDDVLNSIKKIHKKIKFNQVVMNGPIFLEMNLYDIPCPKNEYLYYDTIHNYNFKKSKRNYKTNNLYLKLKEQIQDILFLDIDNDSFLFHGLTLREWCLGYIVALNIMQNHNKTNFFKISKNFLAQELMEIGVESLEKSERIIDELSFSSNSKDLFDTPFIQSKDGFVYMFKAITELLDPVNALISNLGSINADLSIKGEGFERFIRESLNKKGLNCSQYHSKIKINNKIEEYEYDALFCHENTLFIIECKNTFVSFSDMTKAYRIKKMIDNSVIQVSRLREGACILKSEIEEKLNNHFDKNKIITIVVNCLPINFKKKDNTYIISKESLLWALSHHSKIKFSSEDFIKNLELVSNQEETIRKIKSKHHLFVINTKDGIISTSMDIE</sequence>
<evidence type="ECO:0008006" key="3">
    <source>
        <dbReference type="Google" id="ProtNLM"/>
    </source>
</evidence>
<dbReference type="PATRIC" id="fig|218491.5.peg.1690"/>
<protein>
    <recommendedName>
        <fullName evidence="3">NERD domain-containing protein</fullName>
    </recommendedName>
</protein>